<proteinExistence type="inferred from homology"/>
<protein>
    <submittedName>
        <fullName evidence="3">Glycosyl transferase</fullName>
    </submittedName>
</protein>
<evidence type="ECO:0000259" key="2">
    <source>
        <dbReference type="Pfam" id="PF00535"/>
    </source>
</evidence>
<evidence type="ECO:0000313" key="4">
    <source>
        <dbReference type="Proteomes" id="UP000075806"/>
    </source>
</evidence>
<reference evidence="3" key="1">
    <citation type="submission" date="2016-02" db="EMBL/GenBank/DDBJ databases">
        <title>Genome sequence of Bacillus trypoxylicola KCTC 13244(T).</title>
        <authorList>
            <person name="Jeong H."/>
            <person name="Park S.-H."/>
            <person name="Choi S.-K."/>
        </authorList>
    </citation>
    <scope>NUCLEOTIDE SEQUENCE [LARGE SCALE GENOMIC DNA]</scope>
    <source>
        <strain evidence="3">KCTC 13244</strain>
    </source>
</reference>
<dbReference type="STRING" id="519424.AZF04_18695"/>
<name>A0A162DUH9_9BACI</name>
<dbReference type="GO" id="GO:0016758">
    <property type="term" value="F:hexosyltransferase activity"/>
    <property type="evidence" value="ECO:0007669"/>
    <property type="project" value="UniProtKB-ARBA"/>
</dbReference>
<dbReference type="SUPFAM" id="SSF53448">
    <property type="entry name" value="Nucleotide-diphospho-sugar transferases"/>
    <property type="match status" value="1"/>
</dbReference>
<dbReference type="Pfam" id="PF00535">
    <property type="entry name" value="Glycos_transf_2"/>
    <property type="match status" value="1"/>
</dbReference>
<dbReference type="PANTHER" id="PTHR22916">
    <property type="entry name" value="GLYCOSYLTRANSFERASE"/>
    <property type="match status" value="1"/>
</dbReference>
<dbReference type="CDD" id="cd00761">
    <property type="entry name" value="Glyco_tranf_GTA_type"/>
    <property type="match status" value="1"/>
</dbReference>
<dbReference type="RefSeq" id="WP_061948800.1">
    <property type="nucleotide sequence ID" value="NZ_LTAO01000014.1"/>
</dbReference>
<dbReference type="InterPro" id="IPR001173">
    <property type="entry name" value="Glyco_trans_2-like"/>
</dbReference>
<accession>A0A162DUH9</accession>
<dbReference type="EMBL" id="LTAO01000014">
    <property type="protein sequence ID" value="KYG30875.1"/>
    <property type="molecule type" value="Genomic_DNA"/>
</dbReference>
<evidence type="ECO:0000313" key="3">
    <source>
        <dbReference type="EMBL" id="KYG30875.1"/>
    </source>
</evidence>
<evidence type="ECO:0000256" key="1">
    <source>
        <dbReference type="ARBA" id="ARBA00006739"/>
    </source>
</evidence>
<dbReference type="Proteomes" id="UP000075806">
    <property type="component" value="Unassembled WGS sequence"/>
</dbReference>
<dbReference type="PANTHER" id="PTHR22916:SF3">
    <property type="entry name" value="UDP-GLCNAC:BETAGAL BETA-1,3-N-ACETYLGLUCOSAMINYLTRANSFERASE-LIKE PROTEIN 1"/>
    <property type="match status" value="1"/>
</dbReference>
<dbReference type="AlphaFoldDB" id="A0A162DUH9"/>
<dbReference type="Gene3D" id="3.90.550.10">
    <property type="entry name" value="Spore Coat Polysaccharide Biosynthesis Protein SpsA, Chain A"/>
    <property type="match status" value="1"/>
</dbReference>
<organism evidence="3 4">
    <name type="scientific">Alkalihalobacillus trypoxylicola</name>
    <dbReference type="NCBI Taxonomy" id="519424"/>
    <lineage>
        <taxon>Bacteria</taxon>
        <taxon>Bacillati</taxon>
        <taxon>Bacillota</taxon>
        <taxon>Bacilli</taxon>
        <taxon>Bacillales</taxon>
        <taxon>Bacillaceae</taxon>
        <taxon>Alkalihalobacillus</taxon>
    </lineage>
</organism>
<feature type="domain" description="Glycosyltransferase 2-like" evidence="2">
    <location>
        <begin position="3"/>
        <end position="129"/>
    </location>
</feature>
<gene>
    <name evidence="3" type="ORF">AZF04_18695</name>
</gene>
<comment type="caution">
    <text evidence="3">The sequence shown here is derived from an EMBL/GenBank/DDBJ whole genome shotgun (WGS) entry which is preliminary data.</text>
</comment>
<comment type="similarity">
    <text evidence="1">Belongs to the glycosyltransferase 2 family.</text>
</comment>
<keyword evidence="3" id="KW-0808">Transferase</keyword>
<dbReference type="OrthoDB" id="153025at2"/>
<keyword evidence="4" id="KW-1185">Reference proteome</keyword>
<sequence>MISVIVPTLGTRISELKRLLESIQNQDVRFIEVIIVSQDHHEKVAELIGPFTLKIKHICINQRGLSLARNKGMEHVTGDIVTFSDDDCWYHPEAFINVQKWFETHRDSSVVTFQIYDPISKSLYKEYPSELKLQISKKELFRKSSIEMFIHLDMVDRDDIFFDEQFGLGAAYPSGEENLFLFHLYRKGYYISYCPKTVVYHLKPELAAKLSYSMFVSKGPLLKAIYNTPIGIALLSGLFIKKFRHLQQPFRLYQAALKQLMSYQKD</sequence>
<dbReference type="InterPro" id="IPR029044">
    <property type="entry name" value="Nucleotide-diphossugar_trans"/>
</dbReference>